<organism evidence="2 3">
    <name type="scientific">Mycteria americana</name>
    <name type="common">Wood stork</name>
    <dbReference type="NCBI Taxonomy" id="33587"/>
    <lineage>
        <taxon>Eukaryota</taxon>
        <taxon>Metazoa</taxon>
        <taxon>Chordata</taxon>
        <taxon>Craniata</taxon>
        <taxon>Vertebrata</taxon>
        <taxon>Euteleostomi</taxon>
        <taxon>Archelosauria</taxon>
        <taxon>Archosauria</taxon>
        <taxon>Dinosauria</taxon>
        <taxon>Saurischia</taxon>
        <taxon>Theropoda</taxon>
        <taxon>Coelurosauria</taxon>
        <taxon>Aves</taxon>
        <taxon>Neognathae</taxon>
        <taxon>Neoaves</taxon>
        <taxon>Aequornithes</taxon>
        <taxon>Ciconiiformes</taxon>
        <taxon>Ciconiidae</taxon>
        <taxon>Mycteria</taxon>
    </lineage>
</organism>
<accession>A0AAN7S246</accession>
<dbReference type="EMBL" id="JAUNZN010000009">
    <property type="protein sequence ID" value="KAK4815673.1"/>
    <property type="molecule type" value="Genomic_DNA"/>
</dbReference>
<reference evidence="2 3" key="1">
    <citation type="journal article" date="2023" name="J. Hered.">
        <title>Chromosome-level genome of the wood stork (Mycteria americana) provides insight into avian chromosome evolution.</title>
        <authorList>
            <person name="Flamio R. Jr."/>
            <person name="Ramstad K.M."/>
        </authorList>
    </citation>
    <scope>NUCLEOTIDE SEQUENCE [LARGE SCALE GENOMIC DNA]</scope>
    <source>
        <strain evidence="2">JAX WOST 10</strain>
    </source>
</reference>
<proteinExistence type="predicted"/>
<dbReference type="AlphaFoldDB" id="A0AAN7S246"/>
<comment type="caution">
    <text evidence="2">The sequence shown here is derived from an EMBL/GenBank/DDBJ whole genome shotgun (WGS) entry which is preliminary data.</text>
</comment>
<dbReference type="Proteomes" id="UP001333110">
    <property type="component" value="Unassembled WGS sequence"/>
</dbReference>
<feature type="compositionally biased region" description="Gly residues" evidence="1">
    <location>
        <begin position="10"/>
        <end position="20"/>
    </location>
</feature>
<feature type="region of interest" description="Disordered" evidence="1">
    <location>
        <begin position="1"/>
        <end position="77"/>
    </location>
</feature>
<evidence type="ECO:0000313" key="3">
    <source>
        <dbReference type="Proteomes" id="UP001333110"/>
    </source>
</evidence>
<protein>
    <submittedName>
        <fullName evidence="2">Uncharacterized protein</fullName>
    </submittedName>
</protein>
<name>A0AAN7S246_MYCAM</name>
<evidence type="ECO:0000313" key="2">
    <source>
        <dbReference type="EMBL" id="KAK4815673.1"/>
    </source>
</evidence>
<feature type="compositionally biased region" description="Polar residues" evidence="1">
    <location>
        <begin position="23"/>
        <end position="39"/>
    </location>
</feature>
<keyword evidence="3" id="KW-1185">Reference proteome</keyword>
<evidence type="ECO:0000256" key="1">
    <source>
        <dbReference type="SAM" id="MobiDB-lite"/>
    </source>
</evidence>
<gene>
    <name evidence="2" type="ORF">QYF61_005419</name>
</gene>
<sequence length="77" mass="7623">MRGNGLKLCRGGGGVGGVGGRLSTVSPPTASTVQSNPSFAQRYPSASPALPVSPEGPITVHHSTPVTGLFPLGPTLS</sequence>